<comment type="caution">
    <text evidence="7">The sequence shown here is derived from an EMBL/GenBank/DDBJ whole genome shotgun (WGS) entry which is preliminary data.</text>
</comment>
<dbReference type="InterPro" id="IPR013249">
    <property type="entry name" value="RNA_pol_sigma70_r4_t2"/>
</dbReference>
<comment type="similarity">
    <text evidence="1">Belongs to the sigma-70 factor family. ECF subfamily.</text>
</comment>
<evidence type="ECO:0000313" key="7">
    <source>
        <dbReference type="EMBL" id="OZI45779.1"/>
    </source>
</evidence>
<evidence type="ECO:0000259" key="6">
    <source>
        <dbReference type="Pfam" id="PF08281"/>
    </source>
</evidence>
<dbReference type="OrthoDB" id="8654550at2"/>
<dbReference type="GO" id="GO:0006352">
    <property type="term" value="P:DNA-templated transcription initiation"/>
    <property type="evidence" value="ECO:0007669"/>
    <property type="project" value="InterPro"/>
</dbReference>
<dbReference type="Proteomes" id="UP000216913">
    <property type="component" value="Unassembled WGS sequence"/>
</dbReference>
<feature type="domain" description="RNA polymerase sigma-70 region 2" evidence="5">
    <location>
        <begin position="19"/>
        <end position="93"/>
    </location>
</feature>
<organism evidence="7 8">
    <name type="scientific">Bordetella genomosp. 5</name>
    <dbReference type="NCBI Taxonomy" id="1395608"/>
    <lineage>
        <taxon>Bacteria</taxon>
        <taxon>Pseudomonadati</taxon>
        <taxon>Pseudomonadota</taxon>
        <taxon>Betaproteobacteria</taxon>
        <taxon>Burkholderiales</taxon>
        <taxon>Alcaligenaceae</taxon>
        <taxon>Bordetella</taxon>
    </lineage>
</organism>
<dbReference type="InterPro" id="IPR014284">
    <property type="entry name" value="RNA_pol_sigma-70_dom"/>
</dbReference>
<keyword evidence="3" id="KW-0731">Sigma factor</keyword>
<dbReference type="InterPro" id="IPR013325">
    <property type="entry name" value="RNA_pol_sigma_r2"/>
</dbReference>
<evidence type="ECO:0000256" key="2">
    <source>
        <dbReference type="ARBA" id="ARBA00023015"/>
    </source>
</evidence>
<dbReference type="NCBIfam" id="TIGR02937">
    <property type="entry name" value="sigma70-ECF"/>
    <property type="match status" value="1"/>
</dbReference>
<evidence type="ECO:0000259" key="5">
    <source>
        <dbReference type="Pfam" id="PF04542"/>
    </source>
</evidence>
<dbReference type="PANTHER" id="PTHR43133">
    <property type="entry name" value="RNA POLYMERASE ECF-TYPE SIGMA FACTO"/>
    <property type="match status" value="1"/>
</dbReference>
<name>A0A261T843_9BORD</name>
<dbReference type="Pfam" id="PF04542">
    <property type="entry name" value="Sigma70_r2"/>
    <property type="match status" value="1"/>
</dbReference>
<gene>
    <name evidence="7" type="ORF">CAL25_21380</name>
</gene>
<evidence type="ECO:0000256" key="1">
    <source>
        <dbReference type="ARBA" id="ARBA00010641"/>
    </source>
</evidence>
<evidence type="ECO:0000256" key="3">
    <source>
        <dbReference type="ARBA" id="ARBA00023082"/>
    </source>
</evidence>
<dbReference type="AlphaFoldDB" id="A0A261T843"/>
<dbReference type="InterPro" id="IPR039425">
    <property type="entry name" value="RNA_pol_sigma-70-like"/>
</dbReference>
<dbReference type="RefSeq" id="WP_094803630.1">
    <property type="nucleotide sequence ID" value="NZ_NEVN01000002.1"/>
</dbReference>
<dbReference type="Pfam" id="PF08281">
    <property type="entry name" value="Sigma70_r4_2"/>
    <property type="match status" value="1"/>
</dbReference>
<dbReference type="GO" id="GO:0003677">
    <property type="term" value="F:DNA binding"/>
    <property type="evidence" value="ECO:0007669"/>
    <property type="project" value="InterPro"/>
</dbReference>
<dbReference type="GO" id="GO:0016987">
    <property type="term" value="F:sigma factor activity"/>
    <property type="evidence" value="ECO:0007669"/>
    <property type="project" value="UniProtKB-KW"/>
</dbReference>
<keyword evidence="8" id="KW-1185">Reference proteome</keyword>
<dbReference type="InterPro" id="IPR013324">
    <property type="entry name" value="RNA_pol_sigma_r3/r4-like"/>
</dbReference>
<dbReference type="InterPro" id="IPR036388">
    <property type="entry name" value="WH-like_DNA-bd_sf"/>
</dbReference>
<protein>
    <submittedName>
        <fullName evidence="7">RNA polymerase subunit sigma</fullName>
    </submittedName>
</protein>
<dbReference type="SUPFAM" id="SSF88946">
    <property type="entry name" value="Sigma2 domain of RNA polymerase sigma factors"/>
    <property type="match status" value="1"/>
</dbReference>
<dbReference type="PANTHER" id="PTHR43133:SF63">
    <property type="entry name" value="RNA POLYMERASE SIGMA FACTOR FECI-RELATED"/>
    <property type="match status" value="1"/>
</dbReference>
<dbReference type="EMBL" id="NEVP01000012">
    <property type="protein sequence ID" value="OZI45779.1"/>
    <property type="molecule type" value="Genomic_DNA"/>
</dbReference>
<accession>A0A261T843</accession>
<evidence type="ECO:0000256" key="4">
    <source>
        <dbReference type="ARBA" id="ARBA00023163"/>
    </source>
</evidence>
<proteinExistence type="inferred from homology"/>
<evidence type="ECO:0000313" key="8">
    <source>
        <dbReference type="Proteomes" id="UP000216913"/>
    </source>
</evidence>
<dbReference type="SUPFAM" id="SSF88659">
    <property type="entry name" value="Sigma3 and sigma4 domains of RNA polymerase sigma factors"/>
    <property type="match status" value="1"/>
</dbReference>
<reference evidence="7 8" key="1">
    <citation type="submission" date="2017-05" db="EMBL/GenBank/DDBJ databases">
        <title>Complete and WGS of Bordetella genogroups.</title>
        <authorList>
            <person name="Spilker T."/>
            <person name="LiPuma J."/>
        </authorList>
    </citation>
    <scope>NUCLEOTIDE SEQUENCE [LARGE SCALE GENOMIC DNA]</scope>
    <source>
        <strain evidence="7 8">AU10456</strain>
    </source>
</reference>
<keyword evidence="2" id="KW-0805">Transcription regulation</keyword>
<dbReference type="Gene3D" id="1.10.10.10">
    <property type="entry name" value="Winged helix-like DNA-binding domain superfamily/Winged helix DNA-binding domain"/>
    <property type="match status" value="1"/>
</dbReference>
<dbReference type="InterPro" id="IPR007627">
    <property type="entry name" value="RNA_pol_sigma70_r2"/>
</dbReference>
<sequence>MHGPASPVSSSPSHEIDRLYREHHGWLAGWLRGKLGNAGDAADLAQDTFVRVLQARRRATQEEVRGGDASGGSRALLVHIAKGLMVDHWRRQTVERAYLDALAALPAPQAPSPECRALILETLIRIDAALEALPARTREIFLLAQFDGLKYEAIASRLSVSLATVKRHMQTGFVACLAVA</sequence>
<dbReference type="Gene3D" id="1.10.1740.10">
    <property type="match status" value="1"/>
</dbReference>
<feature type="domain" description="RNA polymerase sigma factor 70 region 4 type 2" evidence="6">
    <location>
        <begin position="125"/>
        <end position="172"/>
    </location>
</feature>
<keyword evidence="4" id="KW-0804">Transcription</keyword>